<organism evidence="1 2">
    <name type="scientific">Helianthus annuus</name>
    <name type="common">Common sunflower</name>
    <dbReference type="NCBI Taxonomy" id="4232"/>
    <lineage>
        <taxon>Eukaryota</taxon>
        <taxon>Viridiplantae</taxon>
        <taxon>Streptophyta</taxon>
        <taxon>Embryophyta</taxon>
        <taxon>Tracheophyta</taxon>
        <taxon>Spermatophyta</taxon>
        <taxon>Magnoliopsida</taxon>
        <taxon>eudicotyledons</taxon>
        <taxon>Gunneridae</taxon>
        <taxon>Pentapetalae</taxon>
        <taxon>asterids</taxon>
        <taxon>campanulids</taxon>
        <taxon>Asterales</taxon>
        <taxon>Asteraceae</taxon>
        <taxon>Asteroideae</taxon>
        <taxon>Heliantheae alliance</taxon>
        <taxon>Heliantheae</taxon>
        <taxon>Helianthus</taxon>
    </lineage>
</organism>
<protein>
    <submittedName>
        <fullName evidence="1">Uncharacterized protein</fullName>
    </submittedName>
</protein>
<reference evidence="1" key="1">
    <citation type="journal article" date="2017" name="Nature">
        <title>The sunflower genome provides insights into oil metabolism, flowering and Asterid evolution.</title>
        <authorList>
            <person name="Badouin H."/>
            <person name="Gouzy J."/>
            <person name="Grassa C.J."/>
            <person name="Murat F."/>
            <person name="Staton S.E."/>
            <person name="Cottret L."/>
            <person name="Lelandais-Briere C."/>
            <person name="Owens G.L."/>
            <person name="Carrere S."/>
            <person name="Mayjonade B."/>
            <person name="Legrand L."/>
            <person name="Gill N."/>
            <person name="Kane N.C."/>
            <person name="Bowers J.E."/>
            <person name="Hubner S."/>
            <person name="Bellec A."/>
            <person name="Berard A."/>
            <person name="Berges H."/>
            <person name="Blanchet N."/>
            <person name="Boniface M.C."/>
            <person name="Brunel D."/>
            <person name="Catrice O."/>
            <person name="Chaidir N."/>
            <person name="Claudel C."/>
            <person name="Donnadieu C."/>
            <person name="Faraut T."/>
            <person name="Fievet G."/>
            <person name="Helmstetter N."/>
            <person name="King M."/>
            <person name="Knapp S.J."/>
            <person name="Lai Z."/>
            <person name="Le Paslier M.C."/>
            <person name="Lippi Y."/>
            <person name="Lorenzon L."/>
            <person name="Mandel J.R."/>
            <person name="Marage G."/>
            <person name="Marchand G."/>
            <person name="Marquand E."/>
            <person name="Bret-Mestries E."/>
            <person name="Morien E."/>
            <person name="Nambeesan S."/>
            <person name="Nguyen T."/>
            <person name="Pegot-Espagnet P."/>
            <person name="Pouilly N."/>
            <person name="Raftis F."/>
            <person name="Sallet E."/>
            <person name="Schiex T."/>
            <person name="Thomas J."/>
            <person name="Vandecasteele C."/>
            <person name="Vares D."/>
            <person name="Vear F."/>
            <person name="Vautrin S."/>
            <person name="Crespi M."/>
            <person name="Mangin B."/>
            <person name="Burke J.M."/>
            <person name="Salse J."/>
            <person name="Munos S."/>
            <person name="Vincourt P."/>
            <person name="Rieseberg L.H."/>
            <person name="Langlade N.B."/>
        </authorList>
    </citation>
    <scope>NUCLEOTIDE SEQUENCE</scope>
    <source>
        <tissue evidence="1">Leaves</tissue>
    </source>
</reference>
<proteinExistence type="predicted"/>
<gene>
    <name evidence="1" type="ORF">HanXRQr2_Chr15g0676571</name>
</gene>
<accession>A0A9K3DX11</accession>
<dbReference type="Proteomes" id="UP000215914">
    <property type="component" value="Unassembled WGS sequence"/>
</dbReference>
<sequence>MKTSMLVTNTYGGFTAEVLLPWFRWCTSFLFRWCSDQQRCSRWCTGGFTVVF</sequence>
<name>A0A9K3DX11_HELAN</name>
<dbReference type="AlphaFoldDB" id="A0A9K3DX11"/>
<dbReference type="Gramene" id="mRNA:HanXRQr2_Chr15g0676571">
    <property type="protein sequence ID" value="CDS:HanXRQr2_Chr15g0676571.1"/>
    <property type="gene ID" value="HanXRQr2_Chr15g0676571"/>
</dbReference>
<comment type="caution">
    <text evidence="1">The sequence shown here is derived from an EMBL/GenBank/DDBJ whole genome shotgun (WGS) entry which is preliminary data.</text>
</comment>
<dbReference type="EMBL" id="MNCJ02000330">
    <property type="protein sequence ID" value="KAF5763117.1"/>
    <property type="molecule type" value="Genomic_DNA"/>
</dbReference>
<evidence type="ECO:0000313" key="1">
    <source>
        <dbReference type="EMBL" id="KAF5763117.1"/>
    </source>
</evidence>
<reference evidence="1" key="2">
    <citation type="submission" date="2020-06" db="EMBL/GenBank/DDBJ databases">
        <title>Helianthus annuus Genome sequencing and assembly Release 2.</title>
        <authorList>
            <person name="Gouzy J."/>
            <person name="Langlade N."/>
            <person name="Munos S."/>
        </authorList>
    </citation>
    <scope>NUCLEOTIDE SEQUENCE</scope>
    <source>
        <tissue evidence="1">Leaves</tissue>
    </source>
</reference>
<evidence type="ECO:0000313" key="2">
    <source>
        <dbReference type="Proteomes" id="UP000215914"/>
    </source>
</evidence>
<keyword evidence="2" id="KW-1185">Reference proteome</keyword>